<gene>
    <name evidence="1" type="ORF">AABB28_01430</name>
</gene>
<proteinExistence type="predicted"/>
<dbReference type="KEGG" id="yag:AABB28_01430"/>
<evidence type="ECO:0000313" key="1">
    <source>
        <dbReference type="EMBL" id="WZU64006.1"/>
    </source>
</evidence>
<reference evidence="1 2" key="1">
    <citation type="submission" date="2024-04" db="EMBL/GenBank/DDBJ databases">
        <title>Phylogenomic analyses of a clade within the roseobacter group suggest taxonomic reassignments of species of the genera Aestuariivita, Citreicella, Loktanella, Nautella, Pelagibaca, Ruegeria, Thalassobius, Thiobacimonas and Tropicibacter, and the proposal o.</title>
        <authorList>
            <person name="Jeon C.O."/>
        </authorList>
    </citation>
    <scope>NUCLEOTIDE SEQUENCE [LARGE SCALE GENOMIC DNA]</scope>
    <source>
        <strain evidence="1 2">G8-12</strain>
    </source>
</reference>
<name>A0AAN0NF79_9RHOB</name>
<dbReference type="AlphaFoldDB" id="A0AAN0NF79"/>
<dbReference type="Proteomes" id="UP001451782">
    <property type="component" value="Chromosome"/>
</dbReference>
<protein>
    <submittedName>
        <fullName evidence="1">Uncharacterized protein</fullName>
    </submittedName>
</protein>
<dbReference type="EMBL" id="CP151762">
    <property type="protein sequence ID" value="WZU64006.1"/>
    <property type="molecule type" value="Genomic_DNA"/>
</dbReference>
<evidence type="ECO:0000313" key="2">
    <source>
        <dbReference type="Proteomes" id="UP001451782"/>
    </source>
</evidence>
<dbReference type="RefSeq" id="WP_342070376.1">
    <property type="nucleotide sequence ID" value="NZ_CP151762.1"/>
</dbReference>
<sequence>MLLTKSELSDLDEAMRVILRNGEENILSADQMFNQLLSAAADMSRRPDQVARNADTTLADAVSISEMLEGLPYQSQIMSVTEADWLSMPISQQQSIISALGDKIELYARYNETTDQWVDYLGSGAQADSLLYPMKLDDLP</sequence>
<organism evidence="1 2">
    <name type="scientific">Yoonia algicola</name>
    <dbReference type="NCBI Taxonomy" id="3137368"/>
    <lineage>
        <taxon>Bacteria</taxon>
        <taxon>Pseudomonadati</taxon>
        <taxon>Pseudomonadota</taxon>
        <taxon>Alphaproteobacteria</taxon>
        <taxon>Rhodobacterales</taxon>
        <taxon>Paracoccaceae</taxon>
        <taxon>Yoonia</taxon>
    </lineage>
</organism>
<accession>A0AAN0NF79</accession>
<keyword evidence="2" id="KW-1185">Reference proteome</keyword>